<gene>
    <name evidence="1" type="ORF">C5167_009993</name>
</gene>
<keyword evidence="2" id="KW-1185">Reference proteome</keyword>
<reference evidence="1 2" key="1">
    <citation type="journal article" date="2018" name="Science">
        <title>The opium poppy genome and morphinan production.</title>
        <authorList>
            <person name="Guo L."/>
            <person name="Winzer T."/>
            <person name="Yang X."/>
            <person name="Li Y."/>
            <person name="Ning Z."/>
            <person name="He Z."/>
            <person name="Teodor R."/>
            <person name="Lu Y."/>
            <person name="Bowser T.A."/>
            <person name="Graham I.A."/>
            <person name="Ye K."/>
        </authorList>
    </citation>
    <scope>NUCLEOTIDE SEQUENCE [LARGE SCALE GENOMIC DNA]</scope>
    <source>
        <strain evidence="2">cv. HN1</strain>
        <tissue evidence="1">Leaves</tissue>
    </source>
</reference>
<evidence type="ECO:0000313" key="2">
    <source>
        <dbReference type="Proteomes" id="UP000316621"/>
    </source>
</evidence>
<dbReference type="Gramene" id="RZC66300">
    <property type="protein sequence ID" value="RZC66300"/>
    <property type="gene ID" value="C5167_009993"/>
</dbReference>
<evidence type="ECO:0000313" key="1">
    <source>
        <dbReference type="EMBL" id="RZC66300.1"/>
    </source>
</evidence>
<sequence>MENLHPGCEIGANHAKINGMFSWLILTSSASTPLPQTKPGCDAKCGDLTIPYPFEWVFAYGS</sequence>
<dbReference type="AlphaFoldDB" id="A0A4Y7K1U1"/>
<name>A0A4Y7K1U1_PAPSO</name>
<dbReference type="Proteomes" id="UP000316621">
    <property type="component" value="Chromosome 6"/>
</dbReference>
<protein>
    <submittedName>
        <fullName evidence="1">Uncharacterized protein</fullName>
    </submittedName>
</protein>
<proteinExistence type="predicted"/>
<dbReference type="EMBL" id="CM010720">
    <property type="protein sequence ID" value="RZC66300.1"/>
    <property type="molecule type" value="Genomic_DNA"/>
</dbReference>
<organism evidence="1 2">
    <name type="scientific">Papaver somniferum</name>
    <name type="common">Opium poppy</name>
    <dbReference type="NCBI Taxonomy" id="3469"/>
    <lineage>
        <taxon>Eukaryota</taxon>
        <taxon>Viridiplantae</taxon>
        <taxon>Streptophyta</taxon>
        <taxon>Embryophyta</taxon>
        <taxon>Tracheophyta</taxon>
        <taxon>Spermatophyta</taxon>
        <taxon>Magnoliopsida</taxon>
        <taxon>Ranunculales</taxon>
        <taxon>Papaveraceae</taxon>
        <taxon>Papaveroideae</taxon>
        <taxon>Papaver</taxon>
    </lineage>
</organism>
<accession>A0A4Y7K1U1</accession>